<dbReference type="Proteomes" id="UP000623250">
    <property type="component" value="Unassembled WGS sequence"/>
</dbReference>
<dbReference type="RefSeq" id="WP_037235254.1">
    <property type="nucleotide sequence ID" value="NZ_JAEMUK010000014.1"/>
</dbReference>
<accession>A0A8I1GHX6</accession>
<protein>
    <submittedName>
        <fullName evidence="1">Arginase</fullName>
    </submittedName>
</protein>
<proteinExistence type="predicted"/>
<dbReference type="SUPFAM" id="SSF52768">
    <property type="entry name" value="Arginase/deacetylase"/>
    <property type="match status" value="1"/>
</dbReference>
<name>A0A8I1GHX6_9HYPH</name>
<dbReference type="GO" id="GO:0046872">
    <property type="term" value="F:metal ion binding"/>
    <property type="evidence" value="ECO:0007669"/>
    <property type="project" value="InterPro"/>
</dbReference>
<dbReference type="GO" id="GO:0008783">
    <property type="term" value="F:agmatinase activity"/>
    <property type="evidence" value="ECO:0007669"/>
    <property type="project" value="TreeGrafter"/>
</dbReference>
<gene>
    <name evidence="1" type="ORF">JDN41_07790</name>
</gene>
<dbReference type="InterPro" id="IPR006035">
    <property type="entry name" value="Ureohydrolase"/>
</dbReference>
<dbReference type="AlphaFoldDB" id="A0A8I1GHX6"/>
<comment type="caution">
    <text evidence="1">The sequence shown here is derived from an EMBL/GenBank/DDBJ whole genome shotgun (WGS) entry which is preliminary data.</text>
</comment>
<sequence length="318" mass="33719">MRLEVIHLDDAFAGQRTFLDACAGRRAVSVDAKANGPRVRLWGYDADLARLEAKLGASAGGADGGPVLAFLGSGDFHHVSAMLIARAAAAASRPFTVVHFDNHPDWVRCSSGMHCGSWVNSALATPNVAKVITVGVCSKDLQHPEWKGGNLAALKEGRLELFPFAQAPSKVSGDYGAGASHRQEGGHIRWTCIEDIGLAAFGELLLSRIETADVYITLDKDALAPADAVTNWDQGKLSLDDVLGLVGRLAERHIIVGADVVGDYSAPIYAGGVWPYVRKWGESIVDHPRVAMAASAVAATNEATNLRLLDAFTVAMRG</sequence>
<dbReference type="GO" id="GO:0033389">
    <property type="term" value="P:putrescine biosynthetic process from arginine, via agmatine"/>
    <property type="evidence" value="ECO:0007669"/>
    <property type="project" value="TreeGrafter"/>
</dbReference>
<evidence type="ECO:0000313" key="2">
    <source>
        <dbReference type="Proteomes" id="UP000623250"/>
    </source>
</evidence>
<organism evidence="1 2">
    <name type="scientific">Rhodomicrobium udaipurense</name>
    <dbReference type="NCBI Taxonomy" id="1202716"/>
    <lineage>
        <taxon>Bacteria</taxon>
        <taxon>Pseudomonadati</taxon>
        <taxon>Pseudomonadota</taxon>
        <taxon>Alphaproteobacteria</taxon>
        <taxon>Hyphomicrobiales</taxon>
        <taxon>Hyphomicrobiaceae</taxon>
        <taxon>Rhodomicrobium</taxon>
    </lineage>
</organism>
<dbReference type="EMBL" id="JAEMUK010000014">
    <property type="protein sequence ID" value="MBJ7543457.1"/>
    <property type="molecule type" value="Genomic_DNA"/>
</dbReference>
<keyword evidence="2" id="KW-1185">Reference proteome</keyword>
<reference evidence="1 2" key="1">
    <citation type="submission" date="2020-12" db="EMBL/GenBank/DDBJ databases">
        <title>Revised draft genomes of Rhodomicrobium vannielii ATCC 17100 and Rhodomicrobium udaipurense JA643.</title>
        <authorList>
            <person name="Conners E.M."/>
            <person name="Davenport E.J."/>
            <person name="Bose A."/>
        </authorList>
    </citation>
    <scope>NUCLEOTIDE SEQUENCE [LARGE SCALE GENOMIC DNA]</scope>
    <source>
        <strain evidence="1 2">JA643</strain>
    </source>
</reference>
<dbReference type="PANTHER" id="PTHR11358">
    <property type="entry name" value="ARGINASE/AGMATINASE"/>
    <property type="match status" value="1"/>
</dbReference>
<dbReference type="Gene3D" id="3.40.800.10">
    <property type="entry name" value="Ureohydrolase domain"/>
    <property type="match status" value="1"/>
</dbReference>
<dbReference type="PANTHER" id="PTHR11358:SF41">
    <property type="entry name" value="ARGINASE"/>
    <property type="match status" value="1"/>
</dbReference>
<dbReference type="InterPro" id="IPR023696">
    <property type="entry name" value="Ureohydrolase_dom_sf"/>
</dbReference>
<evidence type="ECO:0000313" key="1">
    <source>
        <dbReference type="EMBL" id="MBJ7543457.1"/>
    </source>
</evidence>